<dbReference type="EC" id="5.3.3.1" evidence="14"/>
<keyword evidence="24" id="KW-1185">Reference proteome</keyword>
<keyword evidence="10" id="KW-0443">Lipid metabolism</keyword>
<gene>
    <name evidence="23" type="ORF">PENARI_c011G02661</name>
</gene>
<dbReference type="InterPro" id="IPR052542">
    <property type="entry name" value="Cholesterol_Oxidase"/>
</dbReference>
<keyword evidence="5" id="KW-0963">Cytoplasm</keyword>
<evidence type="ECO:0000259" key="22">
    <source>
        <dbReference type="Pfam" id="PF05199"/>
    </source>
</evidence>
<dbReference type="GO" id="GO:0008203">
    <property type="term" value="P:cholesterol metabolic process"/>
    <property type="evidence" value="ECO:0007669"/>
    <property type="project" value="UniProtKB-KW"/>
</dbReference>
<dbReference type="Proteomes" id="UP000177622">
    <property type="component" value="Unassembled WGS sequence"/>
</dbReference>
<feature type="domain" description="Glucose-methanol-choline oxidoreductase N-terminal" evidence="21">
    <location>
        <begin position="113"/>
        <end position="336"/>
    </location>
</feature>
<evidence type="ECO:0000256" key="19">
    <source>
        <dbReference type="SAM" id="MobiDB-lite"/>
    </source>
</evidence>
<evidence type="ECO:0000256" key="15">
    <source>
        <dbReference type="ARBA" id="ARBA00049645"/>
    </source>
</evidence>
<dbReference type="InterPro" id="IPR000172">
    <property type="entry name" value="GMC_OxRdtase_N"/>
</dbReference>
<dbReference type="AlphaFoldDB" id="A0A1F5LGS3"/>
<evidence type="ECO:0000256" key="6">
    <source>
        <dbReference type="ARBA" id="ARBA00022548"/>
    </source>
</evidence>
<evidence type="ECO:0000313" key="23">
    <source>
        <dbReference type="EMBL" id="OGE52200.1"/>
    </source>
</evidence>
<dbReference type="GeneID" id="34577267"/>
<proteinExistence type="inferred from homology"/>
<keyword evidence="20" id="KW-0472">Membrane</keyword>
<dbReference type="PANTHER" id="PTHR47470">
    <property type="entry name" value="CHOLESTEROL OXIDASE"/>
    <property type="match status" value="1"/>
</dbReference>
<comment type="caution">
    <text evidence="23">The sequence shown here is derived from an EMBL/GenBank/DDBJ whole genome shotgun (WGS) entry which is preliminary data.</text>
</comment>
<dbReference type="GO" id="GO:0072330">
    <property type="term" value="P:monocarboxylic acid biosynthetic process"/>
    <property type="evidence" value="ECO:0007669"/>
    <property type="project" value="UniProtKB-ARBA"/>
</dbReference>
<evidence type="ECO:0000313" key="24">
    <source>
        <dbReference type="Proteomes" id="UP000177622"/>
    </source>
</evidence>
<keyword evidence="11" id="KW-1207">Sterol metabolism</keyword>
<keyword evidence="20" id="KW-1133">Transmembrane helix</keyword>
<keyword evidence="12" id="KW-0753">Steroid metabolism</keyword>
<evidence type="ECO:0000256" key="2">
    <source>
        <dbReference type="ARBA" id="ARBA00004196"/>
    </source>
</evidence>
<dbReference type="SUPFAM" id="SSF53474">
    <property type="entry name" value="alpha/beta-Hydrolases"/>
    <property type="match status" value="1"/>
</dbReference>
<dbReference type="InterPro" id="IPR029058">
    <property type="entry name" value="AB_hydrolase_fold"/>
</dbReference>
<comment type="pathway">
    <text evidence="15">Steroid metabolism; cholesterol degradation.</text>
</comment>
<keyword evidence="20" id="KW-0812">Transmembrane</keyword>
<dbReference type="Gene3D" id="3.50.50.60">
    <property type="entry name" value="FAD/NAD(P)-binding domain"/>
    <property type="match status" value="3"/>
</dbReference>
<dbReference type="EMBL" id="LXJU01000011">
    <property type="protein sequence ID" value="OGE52200.1"/>
    <property type="molecule type" value="Genomic_DNA"/>
</dbReference>
<dbReference type="GO" id="GO:0005737">
    <property type="term" value="C:cytoplasm"/>
    <property type="evidence" value="ECO:0007669"/>
    <property type="project" value="UniProtKB-SubCell"/>
</dbReference>
<keyword evidence="13" id="KW-0413">Isomerase</keyword>
<dbReference type="EC" id="1.1.3.6" evidence="16"/>
<dbReference type="PANTHER" id="PTHR47470:SF1">
    <property type="entry name" value="FAD-DEPENDENT OXIDOREDUCTASE 2 FAD BINDING DOMAIN-CONTAINING PROTEIN"/>
    <property type="match status" value="1"/>
</dbReference>
<dbReference type="GO" id="GO:0050660">
    <property type="term" value="F:flavin adenine dinucleotide binding"/>
    <property type="evidence" value="ECO:0007669"/>
    <property type="project" value="InterPro"/>
</dbReference>
<name>A0A1F5LGS3_PENAI</name>
<dbReference type="GO" id="GO:0017000">
    <property type="term" value="P:antibiotic biosynthetic process"/>
    <property type="evidence" value="ECO:0007669"/>
    <property type="project" value="UniProtKB-ARBA"/>
</dbReference>
<evidence type="ECO:0000256" key="7">
    <source>
        <dbReference type="ARBA" id="ARBA00022630"/>
    </source>
</evidence>
<organism evidence="23 24">
    <name type="scientific">Penicillium arizonense</name>
    <dbReference type="NCBI Taxonomy" id="1835702"/>
    <lineage>
        <taxon>Eukaryota</taxon>
        <taxon>Fungi</taxon>
        <taxon>Dikarya</taxon>
        <taxon>Ascomycota</taxon>
        <taxon>Pezizomycotina</taxon>
        <taxon>Eurotiomycetes</taxon>
        <taxon>Eurotiomycetidae</taxon>
        <taxon>Eurotiales</taxon>
        <taxon>Aspergillaceae</taxon>
        <taxon>Penicillium</taxon>
    </lineage>
</organism>
<evidence type="ECO:0000256" key="16">
    <source>
        <dbReference type="ARBA" id="ARBA00049723"/>
    </source>
</evidence>
<evidence type="ECO:0000256" key="11">
    <source>
        <dbReference type="ARBA" id="ARBA00023166"/>
    </source>
</evidence>
<comment type="cofactor">
    <cofactor evidence="1">
        <name>FAD</name>
        <dbReference type="ChEBI" id="CHEBI:57692"/>
    </cofactor>
</comment>
<dbReference type="RefSeq" id="XP_022487642.1">
    <property type="nucleotide sequence ID" value="XM_022632533.1"/>
</dbReference>
<evidence type="ECO:0000256" key="1">
    <source>
        <dbReference type="ARBA" id="ARBA00001974"/>
    </source>
</evidence>
<feature type="region of interest" description="Disordered" evidence="19">
    <location>
        <begin position="615"/>
        <end position="643"/>
    </location>
</feature>
<accession>A0A1F5LGS3</accession>
<dbReference type="Pfam" id="PF00732">
    <property type="entry name" value="GMC_oxred_N"/>
    <property type="match status" value="1"/>
</dbReference>
<dbReference type="GO" id="GO:0016995">
    <property type="term" value="F:cholesterol oxidase activity"/>
    <property type="evidence" value="ECO:0007669"/>
    <property type="project" value="UniProtKB-EC"/>
</dbReference>
<dbReference type="InterPro" id="IPR036188">
    <property type="entry name" value="FAD/NAD-bd_sf"/>
</dbReference>
<evidence type="ECO:0000256" key="13">
    <source>
        <dbReference type="ARBA" id="ARBA00023235"/>
    </source>
</evidence>
<keyword evidence="9" id="KW-0560">Oxidoreductase</keyword>
<keyword evidence="7" id="KW-0285">Flavoprotein</keyword>
<keyword evidence="8" id="KW-0274">FAD</keyword>
<dbReference type="SUPFAM" id="SSF51905">
    <property type="entry name" value="FAD/NAD(P)-binding domain"/>
    <property type="match status" value="1"/>
</dbReference>
<reference evidence="23 24" key="1">
    <citation type="journal article" date="2016" name="Sci. Rep.">
        <title>Penicillium arizonense, a new, genome sequenced fungal species, reveals a high chemical diversity in secreted metabolites.</title>
        <authorList>
            <person name="Grijseels S."/>
            <person name="Nielsen J.C."/>
            <person name="Randelovic M."/>
            <person name="Nielsen J."/>
            <person name="Nielsen K.F."/>
            <person name="Workman M."/>
            <person name="Frisvad J.C."/>
        </authorList>
    </citation>
    <scope>NUCLEOTIDE SEQUENCE [LARGE SCALE GENOMIC DNA]</scope>
    <source>
        <strain evidence="23 24">CBS 141311</strain>
    </source>
</reference>
<protein>
    <recommendedName>
        <fullName evidence="17">Cholesterol oxidase</fullName>
        <ecNumber evidence="16">1.1.3.6</ecNumber>
        <ecNumber evidence="14">5.3.3.1</ecNumber>
    </recommendedName>
    <alternativeName>
        <fullName evidence="18">Cholesterol isomerase</fullName>
    </alternativeName>
</protein>
<dbReference type="STRING" id="1835702.A0A1F5LGS3"/>
<evidence type="ECO:0000256" key="4">
    <source>
        <dbReference type="ARBA" id="ARBA00010790"/>
    </source>
</evidence>
<evidence type="ECO:0000256" key="8">
    <source>
        <dbReference type="ARBA" id="ARBA00022827"/>
    </source>
</evidence>
<dbReference type="OrthoDB" id="9974421at2759"/>
<keyword evidence="6" id="KW-0153">Cholesterol metabolism</keyword>
<dbReference type="Pfam" id="PF05199">
    <property type="entry name" value="GMC_oxred_C"/>
    <property type="match status" value="1"/>
</dbReference>
<evidence type="ECO:0000256" key="12">
    <source>
        <dbReference type="ARBA" id="ARBA00023221"/>
    </source>
</evidence>
<evidence type="ECO:0000256" key="18">
    <source>
        <dbReference type="ARBA" id="ARBA00049778"/>
    </source>
</evidence>
<evidence type="ECO:0000256" key="9">
    <source>
        <dbReference type="ARBA" id="ARBA00023002"/>
    </source>
</evidence>
<evidence type="ECO:0000256" key="10">
    <source>
        <dbReference type="ARBA" id="ARBA00023098"/>
    </source>
</evidence>
<evidence type="ECO:0000256" key="14">
    <source>
        <dbReference type="ARBA" id="ARBA00038856"/>
    </source>
</evidence>
<comment type="similarity">
    <text evidence="4">Belongs to the GMC oxidoreductase family.</text>
</comment>
<feature type="transmembrane region" description="Helical" evidence="20">
    <location>
        <begin position="814"/>
        <end position="836"/>
    </location>
</feature>
<evidence type="ECO:0000256" key="5">
    <source>
        <dbReference type="ARBA" id="ARBA00022490"/>
    </source>
</evidence>
<evidence type="ECO:0000256" key="20">
    <source>
        <dbReference type="SAM" id="Phobius"/>
    </source>
</evidence>
<feature type="domain" description="Glucose-methanol-choline oxidoreductase C-terminal" evidence="22">
    <location>
        <begin position="534"/>
        <end position="596"/>
    </location>
</feature>
<dbReference type="GO" id="GO:0004769">
    <property type="term" value="F:steroid Delta-isomerase activity"/>
    <property type="evidence" value="ECO:0007669"/>
    <property type="project" value="UniProtKB-EC"/>
</dbReference>
<dbReference type="Gene3D" id="3.40.50.1820">
    <property type="entry name" value="alpha/beta hydrolase"/>
    <property type="match status" value="1"/>
</dbReference>
<comment type="subcellular location">
    <subcellularLocation>
        <location evidence="2">Cell envelope</location>
    </subcellularLocation>
    <subcellularLocation>
        <location evidence="3">Cytoplasm</location>
    </subcellularLocation>
</comment>
<evidence type="ECO:0000259" key="21">
    <source>
        <dbReference type="Pfam" id="PF00732"/>
    </source>
</evidence>
<dbReference type="InterPro" id="IPR007867">
    <property type="entry name" value="GMC_OxRtase_C"/>
</dbReference>
<sequence length="1221" mass="134714">MAFDNRREETMSTSNAKTDDYPILSRPFESMKSEYDVVIVGSGYGAGVAASRAGKSVAVLELGWERRSGSFPQTFSQCVKDMNISGNSTKNAFVSKWLSSDDPTRLFQLLLGDGQHTFAAHGLGGTSLINCGVFLKADEGTLRMSPWPSQIGEDPSGLDEYYSRAESMLQPSTYPEEYPSPAKLEHLRDDSRWLGEEQNFYRAPLTTFFHSGRNKAGVFMHPNRGSGHECTGVNDGSKNTVATSYLADAWNWGTEIFCGCEVRFVEKMEGGGYIVFFAWHGSGRSVFTNHIKEQLFWVKAKELCFLGAGALGTTEILLRSRQHGLQMSPLVGRNLSGNGDLLVFGTLSAKYKIPWLIETTGYNGSADINGNAGDSSRASNPPGPTVTCVIDNRDVDSSSNPLSGYVIQDGCIPETFNPVILVMLTMQTVKSQALSFFLNPRLGISKSLAAIRALLLGPYARGGSLQRTSTYLVMSHDSNEITLTLKDDKLCLRGPAEGRTEHFAQMKRVLRGLFSRTRADMGFSYFYGHYQEEVTVHLLGGANMSSDGSGHGGVTNHLGEVFTSPDDEVYKGLVCCDASIIPTALGVNPLATISALSERSVSLIAKRSGFTIDQTENGPLDISSKPQMPRNGQGHQESIEEKPQSIGWQFTETLSGYISVKSGLGSFTLSESVGKGSSCAMRMFITIDICHSGSPSRYQGICTGTVSCHVLSRTTLKIVQGTVDFFTGEGDAESTISYHMKLLSIEGLEYYLEGHKLLNPMMAFSVRKTWEATTALNVNITRLDGTQLGAGALHISLLEFQRQMRTFRTKSTSISSLLALLAFLFSFLYHVSLFFFMPFVPVRFPRTSSVDQINKNPNPPLICKIKAHDGVPVLLEVYDSLLEQGSHEPRHANLPPVLLLPGVTGIGAMHNLYALPFLHCNMIDYFTQCGHRCYALTPRWGCDPIVAQEATIFDCRLDVAAAIKYIRDKEPQKPYVIAHCQGSVALCMGLLDGTIASCDLLGMTANSVFMNQVFGYWNSLKGRTTLLIRLYEFLAGNYFPIMSNAGSVLFQRLLDILLRFYPVGHPRDLCTSTACHRTSFAFGLLWNHENLCAALHDNIHQFFAGTHTKLMKHVVGMGTQGICMDNDSRSLLIEENLQRLEGLPILFISGTDNQVFDPKSTLKDYGLLRRRFGERLYRRFLAEGYGHLDPIVGKSAAEDVYWRIFAHLKWCIENDNSVKGK</sequence>
<evidence type="ECO:0000256" key="3">
    <source>
        <dbReference type="ARBA" id="ARBA00004496"/>
    </source>
</evidence>
<evidence type="ECO:0000256" key="17">
    <source>
        <dbReference type="ARBA" id="ARBA00049744"/>
    </source>
</evidence>